<proteinExistence type="predicted"/>
<keyword evidence="1" id="KW-1133">Transmembrane helix</keyword>
<dbReference type="EMBL" id="VFOW01000001">
    <property type="protein sequence ID" value="TQL77065.1"/>
    <property type="molecule type" value="Genomic_DNA"/>
</dbReference>
<gene>
    <name evidence="3" type="ORF">FB566_2611</name>
</gene>
<feature type="transmembrane region" description="Helical" evidence="1">
    <location>
        <begin position="126"/>
        <end position="147"/>
    </location>
</feature>
<feature type="domain" description="HPP transmembrane region" evidence="2">
    <location>
        <begin position="12"/>
        <end position="157"/>
    </location>
</feature>
<sequence>MTTPSIRVRPRVIAALTRAAAATALLLPLAVITATTGMELLALPFAATAGIIALSPDAPAARPRAILLAHLLAAVAGLAVTGWLGPSVWAAVSAAVVIFMPMLLLRAVHPPAIATAALIGLTDPPVWFLISPVVTASLLLIAVGWLVGKVADGHDYPLDWR</sequence>
<name>A0A543AWV8_9ACTN</name>
<dbReference type="InterPro" id="IPR058581">
    <property type="entry name" value="TM_HPP"/>
</dbReference>
<comment type="caution">
    <text evidence="3">The sequence shown here is derived from an EMBL/GenBank/DDBJ whole genome shotgun (WGS) entry which is preliminary data.</text>
</comment>
<reference evidence="3 4" key="1">
    <citation type="submission" date="2019-06" db="EMBL/GenBank/DDBJ databases">
        <title>Sequencing the genomes of 1000 actinobacteria strains.</title>
        <authorList>
            <person name="Klenk H.-P."/>
        </authorList>
    </citation>
    <scope>NUCLEOTIDE SEQUENCE [LARGE SCALE GENOMIC DNA]</scope>
    <source>
        <strain evidence="3 4">DSM 45928</strain>
    </source>
</reference>
<evidence type="ECO:0000256" key="1">
    <source>
        <dbReference type="SAM" id="Phobius"/>
    </source>
</evidence>
<dbReference type="Proteomes" id="UP000317043">
    <property type="component" value="Unassembled WGS sequence"/>
</dbReference>
<dbReference type="InParanoid" id="A0A543AWV8"/>
<dbReference type="PANTHER" id="PTHR33741:SF5">
    <property type="entry name" value="TRANSMEMBRANE PROTEIN DDB_G0269096-RELATED"/>
    <property type="match status" value="1"/>
</dbReference>
<feature type="transmembrane region" description="Helical" evidence="1">
    <location>
        <begin position="88"/>
        <end position="105"/>
    </location>
</feature>
<evidence type="ECO:0000313" key="4">
    <source>
        <dbReference type="Proteomes" id="UP000317043"/>
    </source>
</evidence>
<dbReference type="OrthoDB" id="9811720at2"/>
<evidence type="ECO:0000259" key="2">
    <source>
        <dbReference type="Pfam" id="PF04982"/>
    </source>
</evidence>
<protein>
    <submittedName>
        <fullName evidence="3">HPP family protein</fullName>
    </submittedName>
</protein>
<keyword evidence="4" id="KW-1185">Reference proteome</keyword>
<dbReference type="InterPro" id="IPR007065">
    <property type="entry name" value="HPP"/>
</dbReference>
<dbReference type="Pfam" id="PF04982">
    <property type="entry name" value="TM_HPP"/>
    <property type="match status" value="1"/>
</dbReference>
<dbReference type="AlphaFoldDB" id="A0A543AWV8"/>
<feature type="transmembrane region" description="Helical" evidence="1">
    <location>
        <begin position="65"/>
        <end position="82"/>
    </location>
</feature>
<evidence type="ECO:0000313" key="3">
    <source>
        <dbReference type="EMBL" id="TQL77065.1"/>
    </source>
</evidence>
<keyword evidence="1" id="KW-0472">Membrane</keyword>
<dbReference type="RefSeq" id="WP_142039388.1">
    <property type="nucleotide sequence ID" value="NZ_JBHTGS010000001.1"/>
</dbReference>
<feature type="transmembrane region" description="Helical" evidence="1">
    <location>
        <begin position="40"/>
        <end position="58"/>
    </location>
</feature>
<dbReference type="PANTHER" id="PTHR33741">
    <property type="entry name" value="TRANSMEMBRANE PROTEIN DDB_G0269096-RELATED"/>
    <property type="match status" value="1"/>
</dbReference>
<keyword evidence="1" id="KW-0812">Transmembrane</keyword>
<accession>A0A543AWV8</accession>
<organism evidence="3 4">
    <name type="scientific">Stackebrandtia endophytica</name>
    <dbReference type="NCBI Taxonomy" id="1496996"/>
    <lineage>
        <taxon>Bacteria</taxon>
        <taxon>Bacillati</taxon>
        <taxon>Actinomycetota</taxon>
        <taxon>Actinomycetes</taxon>
        <taxon>Glycomycetales</taxon>
        <taxon>Glycomycetaceae</taxon>
        <taxon>Stackebrandtia</taxon>
    </lineage>
</organism>
<feature type="transmembrane region" description="Helical" evidence="1">
    <location>
        <begin position="12"/>
        <end position="34"/>
    </location>
</feature>